<keyword evidence="1" id="KW-0472">Membrane</keyword>
<keyword evidence="1" id="KW-0812">Transmembrane</keyword>
<dbReference type="PANTHER" id="PTHR34149:SF5">
    <property type="entry name" value="TRANSMEMBRANE PROTEIN"/>
    <property type="match status" value="1"/>
</dbReference>
<keyword evidence="2" id="KW-0732">Signal</keyword>
<sequence>MSLAMLLRLHYWAVLILCLISTAFCSYEVWPDPVDDGRENFPKPTSWEDKNYGQWCRNRTIGRHVQCQMGSSFHMYVCCGEDGTECCFRLQPIVIAYGGGLGSIFVVSLIFGLLLKFNIICPISNQRDEIEYQDVPKHTT</sequence>
<dbReference type="WBParaSite" id="TCNE_0000839601-mRNA-1">
    <property type="protein sequence ID" value="TCNE_0000839601-mRNA-1"/>
    <property type="gene ID" value="TCNE_0000839601"/>
</dbReference>
<keyword evidence="1" id="KW-1133">Transmembrane helix</keyword>
<gene>
    <name evidence="3" type="ORF">TCNE_LOCUS8396</name>
</gene>
<accession>A0A183UIS6</accession>
<name>A0A183UIS6_TOXCA</name>
<reference evidence="5" key="1">
    <citation type="submission" date="2016-06" db="UniProtKB">
        <authorList>
            <consortium name="WormBaseParasite"/>
        </authorList>
    </citation>
    <scope>IDENTIFICATION</scope>
</reference>
<dbReference type="Pfam" id="PF10853">
    <property type="entry name" value="DUF2650"/>
    <property type="match status" value="1"/>
</dbReference>
<protein>
    <submittedName>
        <fullName evidence="5">EGF-like domain-containing protein</fullName>
    </submittedName>
</protein>
<proteinExistence type="predicted"/>
<evidence type="ECO:0000313" key="4">
    <source>
        <dbReference type="Proteomes" id="UP000050794"/>
    </source>
</evidence>
<reference evidence="3 4" key="2">
    <citation type="submission" date="2018-11" db="EMBL/GenBank/DDBJ databases">
        <authorList>
            <consortium name="Pathogen Informatics"/>
        </authorList>
    </citation>
    <scope>NUCLEOTIDE SEQUENCE [LARGE SCALE GENOMIC DNA]</scope>
</reference>
<evidence type="ECO:0000256" key="1">
    <source>
        <dbReference type="SAM" id="Phobius"/>
    </source>
</evidence>
<dbReference type="InterPro" id="IPR022559">
    <property type="entry name" value="SUP-1-like"/>
</dbReference>
<evidence type="ECO:0000313" key="5">
    <source>
        <dbReference type="WBParaSite" id="TCNE_0000839601-mRNA-1"/>
    </source>
</evidence>
<dbReference type="EMBL" id="UYWY01019896">
    <property type="protein sequence ID" value="VDM39717.1"/>
    <property type="molecule type" value="Genomic_DNA"/>
</dbReference>
<feature type="signal peptide" evidence="2">
    <location>
        <begin position="1"/>
        <end position="25"/>
    </location>
</feature>
<feature type="chain" id="PRO_5044553211" evidence="2">
    <location>
        <begin position="26"/>
        <end position="140"/>
    </location>
</feature>
<organism evidence="4 5">
    <name type="scientific">Toxocara canis</name>
    <name type="common">Canine roundworm</name>
    <dbReference type="NCBI Taxonomy" id="6265"/>
    <lineage>
        <taxon>Eukaryota</taxon>
        <taxon>Metazoa</taxon>
        <taxon>Ecdysozoa</taxon>
        <taxon>Nematoda</taxon>
        <taxon>Chromadorea</taxon>
        <taxon>Rhabditida</taxon>
        <taxon>Spirurina</taxon>
        <taxon>Ascaridomorpha</taxon>
        <taxon>Ascaridoidea</taxon>
        <taxon>Toxocaridae</taxon>
        <taxon>Toxocara</taxon>
    </lineage>
</organism>
<evidence type="ECO:0000256" key="2">
    <source>
        <dbReference type="SAM" id="SignalP"/>
    </source>
</evidence>
<keyword evidence="4" id="KW-1185">Reference proteome</keyword>
<dbReference type="PANTHER" id="PTHR34149">
    <property type="entry name" value="PROTEIN CBG11905-RELATED"/>
    <property type="match status" value="1"/>
</dbReference>
<dbReference type="AlphaFoldDB" id="A0A183UIS6"/>
<feature type="transmembrane region" description="Helical" evidence="1">
    <location>
        <begin position="94"/>
        <end position="115"/>
    </location>
</feature>
<dbReference type="Proteomes" id="UP000050794">
    <property type="component" value="Unassembled WGS sequence"/>
</dbReference>
<evidence type="ECO:0000313" key="3">
    <source>
        <dbReference type="EMBL" id="VDM39717.1"/>
    </source>
</evidence>